<reference evidence="3 4" key="1">
    <citation type="submission" date="2015-01" db="EMBL/GenBank/DDBJ databases">
        <authorList>
            <person name="Aslett A.Martin."/>
            <person name="De Silva Nishadi"/>
        </authorList>
    </citation>
    <scope>NUCLEOTIDE SEQUENCE [LARGE SCALE GENOMIC DNA]</scope>
    <source>
        <strain evidence="3 4">R28058</strain>
    </source>
</reference>
<dbReference type="OrthoDB" id="9789113at2"/>
<dbReference type="Gene3D" id="1.20.144.10">
    <property type="entry name" value="Phosphatidic acid phosphatase type 2/haloperoxidase"/>
    <property type="match status" value="1"/>
</dbReference>
<dbReference type="RefSeq" id="WP_055335057.1">
    <property type="nucleotide sequence ID" value="NZ_CDNF01000003.1"/>
</dbReference>
<keyword evidence="1" id="KW-1133">Transmembrane helix</keyword>
<keyword evidence="1" id="KW-0472">Membrane</keyword>
<evidence type="ECO:0000313" key="3">
    <source>
        <dbReference type="EMBL" id="CEQ02423.1"/>
    </source>
</evidence>
<evidence type="ECO:0000313" key="4">
    <source>
        <dbReference type="Proteomes" id="UP000049127"/>
    </source>
</evidence>
<keyword evidence="1" id="KW-0812">Transmembrane</keyword>
<dbReference type="SUPFAM" id="SSF48317">
    <property type="entry name" value="Acid phosphatase/Vanadium-dependent haloperoxidase"/>
    <property type="match status" value="1"/>
</dbReference>
<dbReference type="AlphaFoldDB" id="A0A0C7PPT5"/>
<evidence type="ECO:0000259" key="2">
    <source>
        <dbReference type="SMART" id="SM00014"/>
    </source>
</evidence>
<feature type="transmembrane region" description="Helical" evidence="1">
    <location>
        <begin position="58"/>
        <end position="81"/>
    </location>
</feature>
<sequence length="195" mass="21749">MNFWDTIFKAINGVAGQNQTMDNIMMFCSQKLPIILALLVIVVYVVGIVKHSKEARAAAVNTVVFLAINMILSTIIGNIWYAERPFVKDPSANLLYPHKPNSSFPSDHSLASMSIALGLTVYNKVLGVVSIIISVLIGVSRVYVGHHYPEHVVGSYLIAIVTFVIYNKFFSRKVRNLYLNIEKRTPILKGIVKNK</sequence>
<accession>A0A0C7PPT5</accession>
<dbReference type="Pfam" id="PF01569">
    <property type="entry name" value="PAP2"/>
    <property type="match status" value="1"/>
</dbReference>
<feature type="transmembrane region" description="Helical" evidence="1">
    <location>
        <begin position="151"/>
        <end position="170"/>
    </location>
</feature>
<proteinExistence type="predicted"/>
<dbReference type="EMBL" id="CEKZ01000003">
    <property type="protein sequence ID" value="CEQ02423.1"/>
    <property type="molecule type" value="Genomic_DNA"/>
</dbReference>
<dbReference type="EC" id="3.6.1.27" evidence="3"/>
<feature type="domain" description="Phosphatidic acid phosphatase type 2/haloperoxidase" evidence="2">
    <location>
        <begin position="60"/>
        <end position="167"/>
    </location>
</feature>
<gene>
    <name evidence="3" type="primary">bcrC</name>
    <name evidence="3" type="ORF">R28058_01561</name>
</gene>
<dbReference type="InterPro" id="IPR036938">
    <property type="entry name" value="PAP2/HPO_sf"/>
</dbReference>
<dbReference type="SMART" id="SM00014">
    <property type="entry name" value="acidPPc"/>
    <property type="match status" value="1"/>
</dbReference>
<protein>
    <submittedName>
        <fullName evidence="3">PAP2 family protein</fullName>
        <ecNumber evidence="3">3.6.1.27</ecNumber>
    </submittedName>
</protein>
<dbReference type="PANTHER" id="PTHR14969:SF58">
    <property type="entry name" value="UNDECAPRENYL-DIPHOSPHATASE BCRC"/>
    <property type="match status" value="1"/>
</dbReference>
<evidence type="ECO:0000256" key="1">
    <source>
        <dbReference type="SAM" id="Phobius"/>
    </source>
</evidence>
<feature type="transmembrane region" description="Helical" evidence="1">
    <location>
        <begin position="24"/>
        <end position="46"/>
    </location>
</feature>
<dbReference type="GO" id="GO:0050380">
    <property type="term" value="F:undecaprenyl-diphosphatase activity"/>
    <property type="evidence" value="ECO:0007669"/>
    <property type="project" value="UniProtKB-EC"/>
</dbReference>
<dbReference type="PANTHER" id="PTHR14969">
    <property type="entry name" value="SPHINGOSINE-1-PHOSPHATE PHOSPHOHYDROLASE"/>
    <property type="match status" value="1"/>
</dbReference>
<dbReference type="Proteomes" id="UP000049127">
    <property type="component" value="Unassembled WGS sequence"/>
</dbReference>
<organism evidence="3 4">
    <name type="scientific">Paraclostridium sordellii</name>
    <name type="common">Clostridium sordellii</name>
    <dbReference type="NCBI Taxonomy" id="1505"/>
    <lineage>
        <taxon>Bacteria</taxon>
        <taxon>Bacillati</taxon>
        <taxon>Bacillota</taxon>
        <taxon>Clostridia</taxon>
        <taxon>Peptostreptococcales</taxon>
        <taxon>Peptostreptococcaceae</taxon>
        <taxon>Paraclostridium</taxon>
    </lineage>
</organism>
<keyword evidence="3" id="KW-0378">Hydrolase</keyword>
<feature type="transmembrane region" description="Helical" evidence="1">
    <location>
        <begin position="125"/>
        <end position="144"/>
    </location>
</feature>
<name>A0A0C7PPT5_PARSO</name>
<dbReference type="InterPro" id="IPR000326">
    <property type="entry name" value="PAP2/HPO"/>
</dbReference>